<dbReference type="InterPro" id="IPR029063">
    <property type="entry name" value="SAM-dependent_MTases_sf"/>
</dbReference>
<dbReference type="PANTHER" id="PTHR44307:SF2">
    <property type="entry name" value="PHOSPHOETHANOLAMINE METHYLTRANSFERASE ISOFORM X1"/>
    <property type="match status" value="1"/>
</dbReference>
<name>A0ABR6NJ96_9SPHN</name>
<dbReference type="Pfam" id="PF13649">
    <property type="entry name" value="Methyltransf_25"/>
    <property type="match status" value="1"/>
</dbReference>
<dbReference type="PANTHER" id="PTHR44307">
    <property type="entry name" value="PHOSPHOETHANOLAMINE METHYLTRANSFERASE"/>
    <property type="match status" value="1"/>
</dbReference>
<evidence type="ECO:0000256" key="3">
    <source>
        <dbReference type="ARBA" id="ARBA00022679"/>
    </source>
</evidence>
<protein>
    <submittedName>
        <fullName evidence="7">SAM-dependent methyltransferase</fullName>
    </submittedName>
</protein>
<gene>
    <name evidence="7" type="ORF">HNP60_003331</name>
</gene>
<dbReference type="CDD" id="cd02440">
    <property type="entry name" value="AdoMet_MTases"/>
    <property type="match status" value="1"/>
</dbReference>
<dbReference type="GO" id="GO:0008168">
    <property type="term" value="F:methyltransferase activity"/>
    <property type="evidence" value="ECO:0007669"/>
    <property type="project" value="UniProtKB-KW"/>
</dbReference>
<comment type="catalytic activity">
    <reaction evidence="5">
        <text>phosphoethanolamine + S-adenosyl-L-methionine = N-methylethanolamine phosphate + S-adenosyl-L-homocysteine + H(+)</text>
        <dbReference type="Rhea" id="RHEA:20365"/>
        <dbReference type="ChEBI" id="CHEBI:15378"/>
        <dbReference type="ChEBI" id="CHEBI:57781"/>
        <dbReference type="ChEBI" id="CHEBI:57856"/>
        <dbReference type="ChEBI" id="CHEBI:58190"/>
        <dbReference type="ChEBI" id="CHEBI:59789"/>
        <dbReference type="EC" id="2.1.1.103"/>
    </reaction>
    <physiologicalReaction direction="left-to-right" evidence="5">
        <dbReference type="Rhea" id="RHEA:20366"/>
    </physiologicalReaction>
</comment>
<keyword evidence="2 7" id="KW-0489">Methyltransferase</keyword>
<dbReference type="RefSeq" id="WP_184155850.1">
    <property type="nucleotide sequence ID" value="NZ_JACHKA010000001.1"/>
</dbReference>
<evidence type="ECO:0000313" key="8">
    <source>
        <dbReference type="Proteomes" id="UP001138540"/>
    </source>
</evidence>
<evidence type="ECO:0000259" key="6">
    <source>
        <dbReference type="Pfam" id="PF13649"/>
    </source>
</evidence>
<keyword evidence="3" id="KW-0808">Transferase</keyword>
<dbReference type="EMBL" id="JACHKA010000001">
    <property type="protein sequence ID" value="MBB5987357.1"/>
    <property type="molecule type" value="Genomic_DNA"/>
</dbReference>
<sequence length="287" mass="30310">MSDGVETEIRAEEWSGEMGRNWLANLQRFESMIAPLGAAFITQAEFRPGERVIDVGCGGGGTSIAIGRAVSPGGHVTGLDISQDLIWACGARASQGTQSDVRFVCADAATVTVTGGPFDRLFSRFGSMFFADAKAGFRNLRRMVRDGGRIDLAVWAGPQDNPWMQVMMGALQPYVAPPETPADPRAPGPFVFADTDYLKEVLHDAGFRDVHVDACMRDMPIGGAGAGPEEAADFVLSAMHLGGQIPEDQRAAAHEALTAAFAPHHVAGKGVLLPGQALFVRATAAAS</sequence>
<reference evidence="7 8" key="1">
    <citation type="submission" date="2020-08" db="EMBL/GenBank/DDBJ databases">
        <title>Exploring microbial biodiversity for novel pathways involved in the catabolism of aromatic compounds derived from lignin.</title>
        <authorList>
            <person name="Elkins J."/>
        </authorList>
    </citation>
    <scope>NUCLEOTIDE SEQUENCE [LARGE SCALE GENOMIC DNA]</scope>
    <source>
        <strain evidence="7 8">B1D3A</strain>
    </source>
</reference>
<evidence type="ECO:0000256" key="5">
    <source>
        <dbReference type="ARBA" id="ARBA00047622"/>
    </source>
</evidence>
<keyword evidence="8" id="KW-1185">Reference proteome</keyword>
<organism evidence="7 8">
    <name type="scientific">Sphingobium lignivorans</name>
    <dbReference type="NCBI Taxonomy" id="2735886"/>
    <lineage>
        <taxon>Bacteria</taxon>
        <taxon>Pseudomonadati</taxon>
        <taxon>Pseudomonadota</taxon>
        <taxon>Alphaproteobacteria</taxon>
        <taxon>Sphingomonadales</taxon>
        <taxon>Sphingomonadaceae</taxon>
        <taxon>Sphingobium</taxon>
    </lineage>
</organism>
<feature type="domain" description="Methyltransferase" evidence="6">
    <location>
        <begin position="52"/>
        <end position="148"/>
    </location>
</feature>
<comment type="pathway">
    <text evidence="1">Lipid metabolism.</text>
</comment>
<evidence type="ECO:0000256" key="1">
    <source>
        <dbReference type="ARBA" id="ARBA00005189"/>
    </source>
</evidence>
<comment type="caution">
    <text evidence="7">The sequence shown here is derived from an EMBL/GenBank/DDBJ whole genome shotgun (WGS) entry which is preliminary data.</text>
</comment>
<evidence type="ECO:0000256" key="4">
    <source>
        <dbReference type="ARBA" id="ARBA00025707"/>
    </source>
</evidence>
<dbReference type="Proteomes" id="UP001138540">
    <property type="component" value="Unassembled WGS sequence"/>
</dbReference>
<evidence type="ECO:0000256" key="2">
    <source>
        <dbReference type="ARBA" id="ARBA00022603"/>
    </source>
</evidence>
<comment type="pathway">
    <text evidence="4">Phospholipid metabolism.</text>
</comment>
<evidence type="ECO:0000313" key="7">
    <source>
        <dbReference type="EMBL" id="MBB5987357.1"/>
    </source>
</evidence>
<dbReference type="SUPFAM" id="SSF53335">
    <property type="entry name" value="S-adenosyl-L-methionine-dependent methyltransferases"/>
    <property type="match status" value="1"/>
</dbReference>
<dbReference type="InterPro" id="IPR041698">
    <property type="entry name" value="Methyltransf_25"/>
</dbReference>
<accession>A0ABR6NJ96</accession>
<dbReference type="Gene3D" id="3.40.50.150">
    <property type="entry name" value="Vaccinia Virus protein VP39"/>
    <property type="match status" value="1"/>
</dbReference>
<dbReference type="GO" id="GO:0032259">
    <property type="term" value="P:methylation"/>
    <property type="evidence" value="ECO:0007669"/>
    <property type="project" value="UniProtKB-KW"/>
</dbReference>
<proteinExistence type="predicted"/>